<protein>
    <recommendedName>
        <fullName evidence="1">Reverse transcriptase domain-containing protein</fullName>
    </recommendedName>
</protein>
<reference evidence="2 3" key="1">
    <citation type="journal article" date="2014" name="BMC Genomics">
        <title>Adaptive genomic structural variation in the grape powdery mildew pathogen, Erysiphe necator.</title>
        <authorList>
            <person name="Jones L."/>
            <person name="Riaz S."/>
            <person name="Morales-Cruz A."/>
            <person name="Amrine K.C."/>
            <person name="McGuire B."/>
            <person name="Gubler W.D."/>
            <person name="Walker M.A."/>
            <person name="Cantu D."/>
        </authorList>
    </citation>
    <scope>NUCLEOTIDE SEQUENCE [LARGE SCALE GENOMIC DNA]</scope>
    <source>
        <strain evidence="3">c</strain>
    </source>
</reference>
<dbReference type="Proteomes" id="UP000030854">
    <property type="component" value="Unassembled WGS sequence"/>
</dbReference>
<proteinExistence type="predicted"/>
<dbReference type="HOGENOM" id="CLU_000680_3_0_1"/>
<dbReference type="PANTHER" id="PTHR33481">
    <property type="entry name" value="REVERSE TRANSCRIPTASE"/>
    <property type="match status" value="1"/>
</dbReference>
<keyword evidence="3" id="KW-1185">Reference proteome</keyword>
<evidence type="ECO:0000259" key="1">
    <source>
        <dbReference type="PROSITE" id="PS50878"/>
    </source>
</evidence>
<dbReference type="PANTHER" id="PTHR33481:SF1">
    <property type="entry name" value="ENDONUCLEASE_EXONUCLEASE_PHOSPHATASE DOMAIN-CONTAINING PROTEIN-RELATED"/>
    <property type="match status" value="1"/>
</dbReference>
<dbReference type="AlphaFoldDB" id="A0A0B1P484"/>
<evidence type="ECO:0000313" key="2">
    <source>
        <dbReference type="EMBL" id="KHJ33088.1"/>
    </source>
</evidence>
<dbReference type="InterPro" id="IPR000477">
    <property type="entry name" value="RT_dom"/>
</dbReference>
<accession>A0A0B1P484</accession>
<dbReference type="InterPro" id="IPR043502">
    <property type="entry name" value="DNA/RNA_pol_sf"/>
</dbReference>
<dbReference type="CDD" id="cd01650">
    <property type="entry name" value="RT_nLTR_like"/>
    <property type="match status" value="1"/>
</dbReference>
<dbReference type="OMA" id="PREDEQM"/>
<feature type="domain" description="Reverse transcriptase" evidence="1">
    <location>
        <begin position="1"/>
        <end position="235"/>
    </location>
</feature>
<dbReference type="SUPFAM" id="SSF56672">
    <property type="entry name" value="DNA/RNA polymerases"/>
    <property type="match status" value="1"/>
</dbReference>
<sequence>MGKLLEKLVANRISKAAEDFNLLPEEQMGARPKRCTISAVELLTEQIHTIWGKDKKKVASLLSLDISGAFDNVSHKRLIHNLREKGIPRWICKFVESFLEERTTSIVLGSFKGKQIPTSTGIPQGSSLSPILFLFFVSTLLPLLQTPSTAAVGFVDDTNILTWSSSTEENCRKLEEKHGVCEEWARKHGVRFAPEKYQLMHFTRARKRHNLEAKVSIQGHLTSPQPSLRVLGVYLDPKLNWGAHIKRVEQKSHTHIQVMNRLVQSTWGATFKRSKLLYSMLVRPALTYGPSIWALDMGRGQTSG</sequence>
<comment type="caution">
    <text evidence="2">The sequence shown here is derived from an EMBL/GenBank/DDBJ whole genome shotgun (WGS) entry which is preliminary data.</text>
</comment>
<evidence type="ECO:0000313" key="3">
    <source>
        <dbReference type="Proteomes" id="UP000030854"/>
    </source>
</evidence>
<gene>
    <name evidence="2" type="ORF">EV44_g3132</name>
</gene>
<name>A0A0B1P484_UNCNE</name>
<dbReference type="STRING" id="52586.A0A0B1P484"/>
<dbReference type="Pfam" id="PF00078">
    <property type="entry name" value="RVT_1"/>
    <property type="match status" value="1"/>
</dbReference>
<dbReference type="EMBL" id="JNVN01001627">
    <property type="protein sequence ID" value="KHJ33088.1"/>
    <property type="molecule type" value="Genomic_DNA"/>
</dbReference>
<dbReference type="PROSITE" id="PS50878">
    <property type="entry name" value="RT_POL"/>
    <property type="match status" value="1"/>
</dbReference>
<organism evidence="2 3">
    <name type="scientific">Uncinula necator</name>
    <name type="common">Grape powdery mildew</name>
    <dbReference type="NCBI Taxonomy" id="52586"/>
    <lineage>
        <taxon>Eukaryota</taxon>
        <taxon>Fungi</taxon>
        <taxon>Dikarya</taxon>
        <taxon>Ascomycota</taxon>
        <taxon>Pezizomycotina</taxon>
        <taxon>Leotiomycetes</taxon>
        <taxon>Erysiphales</taxon>
        <taxon>Erysiphaceae</taxon>
        <taxon>Erysiphe</taxon>
    </lineage>
</organism>